<proteinExistence type="predicted"/>
<comment type="caution">
    <text evidence="1">The sequence shown here is derived from an EMBL/GenBank/DDBJ whole genome shotgun (WGS) entry which is preliminary data.</text>
</comment>
<name>A0A560DPX6_9BRAD</name>
<keyword evidence="2" id="KW-1185">Reference proteome</keyword>
<gene>
    <name evidence="1" type="ORF">FBZ96_104139</name>
</gene>
<accession>A0A560DPX6</accession>
<sequence>MLNNTITLSIRPKWPDIPDHYAVRSQGQEIGRIRHAADAGRPDRSWEWFIVIPMGLPAWASGAAQDRDAAVKAFSAAWGRLLNETQPERLQRAWELQGAAQSRAAETGLPPPVIAG</sequence>
<dbReference type="EMBL" id="VITK01000004">
    <property type="protein sequence ID" value="TWA99169.1"/>
    <property type="molecule type" value="Genomic_DNA"/>
</dbReference>
<dbReference type="AlphaFoldDB" id="A0A560DPX6"/>
<dbReference type="OrthoDB" id="8236850at2"/>
<reference evidence="1 2" key="1">
    <citation type="submission" date="2019-06" db="EMBL/GenBank/DDBJ databases">
        <title>Genomic Encyclopedia of Type Strains, Phase IV (KMG-V): Genome sequencing to study the core and pangenomes of soil and plant-associated prokaryotes.</title>
        <authorList>
            <person name="Whitman W."/>
        </authorList>
    </citation>
    <scope>NUCLEOTIDE SEQUENCE [LARGE SCALE GENOMIC DNA]</scope>
    <source>
        <strain evidence="1 2">BR 510</strain>
    </source>
</reference>
<evidence type="ECO:0000313" key="1">
    <source>
        <dbReference type="EMBL" id="TWA99169.1"/>
    </source>
</evidence>
<evidence type="ECO:0000313" key="2">
    <source>
        <dbReference type="Proteomes" id="UP000319949"/>
    </source>
</evidence>
<organism evidence="1 2">
    <name type="scientific">Bradyrhizobium stylosanthis</name>
    <dbReference type="NCBI Taxonomy" id="1803665"/>
    <lineage>
        <taxon>Bacteria</taxon>
        <taxon>Pseudomonadati</taxon>
        <taxon>Pseudomonadota</taxon>
        <taxon>Alphaproteobacteria</taxon>
        <taxon>Hyphomicrobiales</taxon>
        <taxon>Nitrobacteraceae</taxon>
        <taxon>Bradyrhizobium</taxon>
    </lineage>
</organism>
<dbReference type="RefSeq" id="WP_145662775.1">
    <property type="nucleotide sequence ID" value="NZ_VITK01000004.1"/>
</dbReference>
<dbReference type="Proteomes" id="UP000319949">
    <property type="component" value="Unassembled WGS sequence"/>
</dbReference>
<protein>
    <submittedName>
        <fullName evidence="1">Uncharacterized protein</fullName>
    </submittedName>
</protein>